<dbReference type="PANTHER" id="PTHR36852:SF1">
    <property type="entry name" value="PROTEIN GVPL 2"/>
    <property type="match status" value="1"/>
</dbReference>
<comment type="similarity">
    <text evidence="3">Belongs to the gas vesicle GvpF/GvpL family.</text>
</comment>
<sequence length="333" mass="37913">MTSGIYIYGIIKTSDPQESPGFSINNAAVPRVFTINFQGLAAVVSINPFTRYESLEQEKAVKDLAIHNLVVEKAMERFVILPVKFGTMVETKDEVMALLDKGQALFRDMLSQMEGHIELDVVARWELPKILATISQENGQVRAKQQELTEKGGSVSLEDKIMLGQYIGQAMQTKKVEYQQAILRALQQEVENVCQHDLASDEMIFNAAFLLDKQREDVFYRAIDILDQDLESRIHFRIVGPLPPYSFSTIEVQRFDPASIEEAKKTLRLPAEITDESVRNAYHQLAKEYHPDKSSAEEAGEFQRINAAYTTLQDFVENGLIYPQVYQWPNEMK</sequence>
<dbReference type="PROSITE" id="PS50076">
    <property type="entry name" value="DNAJ_2"/>
    <property type="match status" value="1"/>
</dbReference>
<dbReference type="Pfam" id="PF06386">
    <property type="entry name" value="GvpL_GvpF"/>
    <property type="match status" value="1"/>
</dbReference>
<accession>A0ABQ3VAU6</accession>
<dbReference type="PANTHER" id="PTHR36852">
    <property type="entry name" value="PROTEIN GVPL 2"/>
    <property type="match status" value="1"/>
</dbReference>
<keyword evidence="1" id="KW-0304">Gas vesicle</keyword>
<evidence type="ECO:0000256" key="2">
    <source>
        <dbReference type="ARBA" id="ARBA00035108"/>
    </source>
</evidence>
<dbReference type="CDD" id="cd06257">
    <property type="entry name" value="DnaJ"/>
    <property type="match status" value="1"/>
</dbReference>
<dbReference type="Gene3D" id="1.10.287.110">
    <property type="entry name" value="DnaJ domain"/>
    <property type="match status" value="1"/>
</dbReference>
<dbReference type="SUPFAM" id="SSF46565">
    <property type="entry name" value="Chaperone J-domain"/>
    <property type="match status" value="1"/>
</dbReference>
<evidence type="ECO:0000256" key="1">
    <source>
        <dbReference type="ARBA" id="ARBA00022987"/>
    </source>
</evidence>
<dbReference type="Pfam" id="PF00226">
    <property type="entry name" value="DnaJ"/>
    <property type="match status" value="1"/>
</dbReference>
<organism evidence="5 6">
    <name type="scientific">Dictyobacter formicarum</name>
    <dbReference type="NCBI Taxonomy" id="2778368"/>
    <lineage>
        <taxon>Bacteria</taxon>
        <taxon>Bacillati</taxon>
        <taxon>Chloroflexota</taxon>
        <taxon>Ktedonobacteria</taxon>
        <taxon>Ktedonobacterales</taxon>
        <taxon>Dictyobacteraceae</taxon>
        <taxon>Dictyobacter</taxon>
    </lineage>
</organism>
<evidence type="ECO:0000256" key="3">
    <source>
        <dbReference type="ARBA" id="ARBA00035643"/>
    </source>
</evidence>
<dbReference type="Proteomes" id="UP000635565">
    <property type="component" value="Unassembled WGS sequence"/>
</dbReference>
<reference evidence="5 6" key="1">
    <citation type="journal article" date="2021" name="Int. J. Syst. Evol. Microbiol.">
        <title>Reticulibacter mediterranei gen. nov., sp. nov., within the new family Reticulibacteraceae fam. nov., and Ktedonospora formicarum gen. nov., sp. nov., Ktedonobacter robiniae sp. nov., Dictyobacter formicarum sp. nov. and Dictyobacter arantiisoli sp. nov., belonging to the class Ktedonobacteria.</title>
        <authorList>
            <person name="Yabe S."/>
            <person name="Zheng Y."/>
            <person name="Wang C.M."/>
            <person name="Sakai Y."/>
            <person name="Abe K."/>
            <person name="Yokota A."/>
            <person name="Donadio S."/>
            <person name="Cavaletti L."/>
            <person name="Monciardini P."/>
        </authorList>
    </citation>
    <scope>NUCLEOTIDE SEQUENCE [LARGE SCALE GENOMIC DNA]</scope>
    <source>
        <strain evidence="5 6">SOSP1-9</strain>
    </source>
</reference>
<name>A0ABQ3VAU6_9CHLR</name>
<comment type="subcellular location">
    <subcellularLocation>
        <location evidence="2">Gas vesicle</location>
    </subcellularLocation>
</comment>
<feature type="domain" description="J" evidence="4">
    <location>
        <begin position="262"/>
        <end position="326"/>
    </location>
</feature>
<comment type="caution">
    <text evidence="5">The sequence shown here is derived from an EMBL/GenBank/DDBJ whole genome shotgun (WGS) entry which is preliminary data.</text>
</comment>
<evidence type="ECO:0000313" key="5">
    <source>
        <dbReference type="EMBL" id="GHO83144.1"/>
    </source>
</evidence>
<keyword evidence="6" id="KW-1185">Reference proteome</keyword>
<dbReference type="RefSeq" id="WP_201360798.1">
    <property type="nucleotide sequence ID" value="NZ_BNJJ01000003.1"/>
</dbReference>
<dbReference type="InterPro" id="IPR001623">
    <property type="entry name" value="DnaJ_domain"/>
</dbReference>
<dbReference type="SMART" id="SM00271">
    <property type="entry name" value="DnaJ"/>
    <property type="match status" value="1"/>
</dbReference>
<dbReference type="InterPro" id="IPR036869">
    <property type="entry name" value="J_dom_sf"/>
</dbReference>
<evidence type="ECO:0000313" key="6">
    <source>
        <dbReference type="Proteomes" id="UP000635565"/>
    </source>
</evidence>
<gene>
    <name evidence="5" type="ORF">KSZ_11500</name>
</gene>
<proteinExistence type="inferred from homology"/>
<dbReference type="InterPro" id="IPR009430">
    <property type="entry name" value="GvpL/GvpF"/>
</dbReference>
<evidence type="ECO:0000259" key="4">
    <source>
        <dbReference type="PROSITE" id="PS50076"/>
    </source>
</evidence>
<dbReference type="EMBL" id="BNJJ01000003">
    <property type="protein sequence ID" value="GHO83144.1"/>
    <property type="molecule type" value="Genomic_DNA"/>
</dbReference>
<protein>
    <recommendedName>
        <fullName evidence="4">J domain-containing protein</fullName>
    </recommendedName>
</protein>